<keyword evidence="1" id="KW-0812">Transmembrane</keyword>
<keyword evidence="1" id="KW-0472">Membrane</keyword>
<dbReference type="EMBL" id="JAYKXN010000004">
    <property type="protein sequence ID" value="KAK7295307.1"/>
    <property type="molecule type" value="Genomic_DNA"/>
</dbReference>
<feature type="transmembrane region" description="Helical" evidence="1">
    <location>
        <begin position="20"/>
        <end position="40"/>
    </location>
</feature>
<keyword evidence="3" id="KW-1185">Reference proteome</keyword>
<evidence type="ECO:0000313" key="3">
    <source>
        <dbReference type="Proteomes" id="UP001359559"/>
    </source>
</evidence>
<dbReference type="Proteomes" id="UP001359559">
    <property type="component" value="Unassembled WGS sequence"/>
</dbReference>
<feature type="transmembrane region" description="Helical" evidence="1">
    <location>
        <begin position="79"/>
        <end position="97"/>
    </location>
</feature>
<dbReference type="AlphaFoldDB" id="A0AAN9PFL3"/>
<protein>
    <submittedName>
        <fullName evidence="2">Uncharacterized protein</fullName>
    </submittedName>
</protein>
<gene>
    <name evidence="2" type="ORF">RJT34_18213</name>
</gene>
<name>A0AAN9PFL3_CLITE</name>
<feature type="transmembrane region" description="Helical" evidence="1">
    <location>
        <begin position="47"/>
        <end position="67"/>
    </location>
</feature>
<reference evidence="2 3" key="1">
    <citation type="submission" date="2024-01" db="EMBL/GenBank/DDBJ databases">
        <title>The genomes of 5 underutilized Papilionoideae crops provide insights into root nodulation and disease resistance.</title>
        <authorList>
            <person name="Yuan L."/>
        </authorList>
    </citation>
    <scope>NUCLEOTIDE SEQUENCE [LARGE SCALE GENOMIC DNA]</scope>
    <source>
        <strain evidence="2">LY-2023</strain>
        <tissue evidence="2">Leaf</tissue>
    </source>
</reference>
<proteinExistence type="predicted"/>
<accession>A0AAN9PFL3</accession>
<comment type="caution">
    <text evidence="2">The sequence shown here is derived from an EMBL/GenBank/DDBJ whole genome shotgun (WGS) entry which is preliminary data.</text>
</comment>
<sequence length="117" mass="13338">MIDHINRCCSPSHPHHHSSLVWLGFISQCCNSLSLSLLLSNPYPSSIYLSFILNSYIYNPTLFRVWVPLSILTPPFNQASFFTLFSLLGFLQILLNVSDLCSHQRPHTLSSQGWIVF</sequence>
<evidence type="ECO:0000256" key="1">
    <source>
        <dbReference type="SAM" id="Phobius"/>
    </source>
</evidence>
<organism evidence="2 3">
    <name type="scientific">Clitoria ternatea</name>
    <name type="common">Butterfly pea</name>
    <dbReference type="NCBI Taxonomy" id="43366"/>
    <lineage>
        <taxon>Eukaryota</taxon>
        <taxon>Viridiplantae</taxon>
        <taxon>Streptophyta</taxon>
        <taxon>Embryophyta</taxon>
        <taxon>Tracheophyta</taxon>
        <taxon>Spermatophyta</taxon>
        <taxon>Magnoliopsida</taxon>
        <taxon>eudicotyledons</taxon>
        <taxon>Gunneridae</taxon>
        <taxon>Pentapetalae</taxon>
        <taxon>rosids</taxon>
        <taxon>fabids</taxon>
        <taxon>Fabales</taxon>
        <taxon>Fabaceae</taxon>
        <taxon>Papilionoideae</taxon>
        <taxon>50 kb inversion clade</taxon>
        <taxon>NPAAA clade</taxon>
        <taxon>indigoferoid/millettioid clade</taxon>
        <taxon>Phaseoleae</taxon>
        <taxon>Clitoria</taxon>
    </lineage>
</organism>
<keyword evidence="1" id="KW-1133">Transmembrane helix</keyword>
<evidence type="ECO:0000313" key="2">
    <source>
        <dbReference type="EMBL" id="KAK7295307.1"/>
    </source>
</evidence>